<accession>A0A8S3ZJZ8</accession>
<keyword evidence="2" id="KW-0732">Signal</keyword>
<reference evidence="4" key="1">
    <citation type="submission" date="2021-04" db="EMBL/GenBank/DDBJ databases">
        <authorList>
            <consortium name="Molecular Ecology Group"/>
        </authorList>
    </citation>
    <scope>NUCLEOTIDE SEQUENCE</scope>
</reference>
<dbReference type="Proteomes" id="UP000678393">
    <property type="component" value="Unassembled WGS sequence"/>
</dbReference>
<dbReference type="GO" id="GO:0004252">
    <property type="term" value="F:serine-type endopeptidase activity"/>
    <property type="evidence" value="ECO:0007669"/>
    <property type="project" value="InterPro"/>
</dbReference>
<dbReference type="InterPro" id="IPR001254">
    <property type="entry name" value="Trypsin_dom"/>
</dbReference>
<dbReference type="AlphaFoldDB" id="A0A8S3ZJZ8"/>
<keyword evidence="5" id="KW-1185">Reference proteome</keyword>
<feature type="chain" id="PRO_5035900442" description="Peptidase S1 domain-containing protein" evidence="2">
    <location>
        <begin position="17"/>
        <end position="96"/>
    </location>
</feature>
<feature type="signal peptide" evidence="2">
    <location>
        <begin position="1"/>
        <end position="16"/>
    </location>
</feature>
<dbReference type="InterPro" id="IPR018114">
    <property type="entry name" value="TRYPSIN_HIS"/>
</dbReference>
<gene>
    <name evidence="4" type="ORF">CUNI_LOCUS15425</name>
</gene>
<proteinExistence type="predicted"/>
<sequence length="96" mass="10661">MKQLVLLSLLFTIVLAKSVLPLKKYEQLFKRSVGNDAAQKAVMDKIVGGSAAMPGEIPWQASVKTLMLEDNLWTFSHFCGATIISEYWLLSAAHCF</sequence>
<evidence type="ECO:0000256" key="2">
    <source>
        <dbReference type="SAM" id="SignalP"/>
    </source>
</evidence>
<dbReference type="OrthoDB" id="6155696at2759"/>
<feature type="domain" description="Peptidase S1" evidence="3">
    <location>
        <begin position="46"/>
        <end position="96"/>
    </location>
</feature>
<name>A0A8S3ZJZ8_9EUPU</name>
<dbReference type="InterPro" id="IPR009003">
    <property type="entry name" value="Peptidase_S1_PA"/>
</dbReference>
<dbReference type="PANTHER" id="PTHR24252:SF7">
    <property type="entry name" value="HYALIN"/>
    <property type="match status" value="1"/>
</dbReference>
<keyword evidence="1" id="KW-1015">Disulfide bond</keyword>
<protein>
    <recommendedName>
        <fullName evidence="3">Peptidase S1 domain-containing protein</fullName>
    </recommendedName>
</protein>
<dbReference type="InterPro" id="IPR043504">
    <property type="entry name" value="Peptidase_S1_PA_chymotrypsin"/>
</dbReference>
<dbReference type="GO" id="GO:0006508">
    <property type="term" value="P:proteolysis"/>
    <property type="evidence" value="ECO:0007669"/>
    <property type="project" value="InterPro"/>
</dbReference>
<dbReference type="PROSITE" id="PS00134">
    <property type="entry name" value="TRYPSIN_HIS"/>
    <property type="match status" value="1"/>
</dbReference>
<evidence type="ECO:0000313" key="5">
    <source>
        <dbReference type="Proteomes" id="UP000678393"/>
    </source>
</evidence>
<organism evidence="4 5">
    <name type="scientific">Candidula unifasciata</name>
    <dbReference type="NCBI Taxonomy" id="100452"/>
    <lineage>
        <taxon>Eukaryota</taxon>
        <taxon>Metazoa</taxon>
        <taxon>Spiralia</taxon>
        <taxon>Lophotrochozoa</taxon>
        <taxon>Mollusca</taxon>
        <taxon>Gastropoda</taxon>
        <taxon>Heterobranchia</taxon>
        <taxon>Euthyneura</taxon>
        <taxon>Panpulmonata</taxon>
        <taxon>Eupulmonata</taxon>
        <taxon>Stylommatophora</taxon>
        <taxon>Helicina</taxon>
        <taxon>Helicoidea</taxon>
        <taxon>Geomitridae</taxon>
        <taxon>Candidula</taxon>
    </lineage>
</organism>
<comment type="caution">
    <text evidence="4">The sequence shown here is derived from an EMBL/GenBank/DDBJ whole genome shotgun (WGS) entry which is preliminary data.</text>
</comment>
<dbReference type="SUPFAM" id="SSF50494">
    <property type="entry name" value="Trypsin-like serine proteases"/>
    <property type="match status" value="1"/>
</dbReference>
<dbReference type="EMBL" id="CAJHNH020003724">
    <property type="protein sequence ID" value="CAG5129867.1"/>
    <property type="molecule type" value="Genomic_DNA"/>
</dbReference>
<dbReference type="Pfam" id="PF00089">
    <property type="entry name" value="Trypsin"/>
    <property type="match status" value="1"/>
</dbReference>
<evidence type="ECO:0000259" key="3">
    <source>
        <dbReference type="PROSITE" id="PS50240"/>
    </source>
</evidence>
<dbReference type="PROSITE" id="PS50240">
    <property type="entry name" value="TRYPSIN_DOM"/>
    <property type="match status" value="1"/>
</dbReference>
<dbReference type="Gene3D" id="2.40.10.10">
    <property type="entry name" value="Trypsin-like serine proteases"/>
    <property type="match status" value="1"/>
</dbReference>
<dbReference type="PANTHER" id="PTHR24252">
    <property type="entry name" value="ACROSIN-RELATED"/>
    <property type="match status" value="1"/>
</dbReference>
<evidence type="ECO:0000256" key="1">
    <source>
        <dbReference type="ARBA" id="ARBA00023157"/>
    </source>
</evidence>
<evidence type="ECO:0000313" key="4">
    <source>
        <dbReference type="EMBL" id="CAG5129867.1"/>
    </source>
</evidence>
<feature type="non-terminal residue" evidence="4">
    <location>
        <position position="1"/>
    </location>
</feature>